<sequence length="194" mass="22940">MKTIYERLDALIPAIQKKSFVENKGLGNEIGFYIFDYEPKYELLVREYIQFLKEKFKNGINGYKIKEFDLYEIMIDILEAKGYLTKNIEMEAIKGSEYVFNATKKALRLTTENDLIVQYIRERVEDKDIIFLTGVGKAWPIIRSHTILNNLHSVIEHVPLIMFFPGTYDGVELVLLDEIKDDNYYRAFRLIERY</sequence>
<dbReference type="eggNOG" id="ENOG502Z9ZE">
    <property type="taxonomic scope" value="Bacteria"/>
</dbReference>
<dbReference type="KEGG" id="chy:CHY_2655"/>
<proteinExistence type="predicted"/>
<dbReference type="InterPro" id="IPR014858">
    <property type="entry name" value="BrxB"/>
</dbReference>
<evidence type="ECO:0008006" key="3">
    <source>
        <dbReference type="Google" id="ProtNLM"/>
    </source>
</evidence>
<dbReference type="EMBL" id="CP000141">
    <property type="protein sequence ID" value="ABB14655.1"/>
    <property type="molecule type" value="Genomic_DNA"/>
</dbReference>
<keyword evidence="2" id="KW-1185">Reference proteome</keyword>
<dbReference type="AlphaFoldDB" id="Q3A8T7"/>
<accession>Q3A8T7</accession>
<reference evidence="1 2" key="1">
    <citation type="journal article" date="2005" name="PLoS Genet.">
        <title>Life in hot carbon monoxide: the complete genome sequence of Carboxydothermus hydrogenoformans Z-2901.</title>
        <authorList>
            <person name="Wu M."/>
            <person name="Ren Q."/>
            <person name="Durkin A.S."/>
            <person name="Daugherty S.C."/>
            <person name="Brinkac L.M."/>
            <person name="Dodson R.J."/>
            <person name="Madupu R."/>
            <person name="Sullivan S.A."/>
            <person name="Kolonay J.F."/>
            <person name="Haft D.H."/>
            <person name="Nelson W.C."/>
            <person name="Tallon L.J."/>
            <person name="Jones K.M."/>
            <person name="Ulrich L.E."/>
            <person name="Gonzalez J.M."/>
            <person name="Zhulin I.B."/>
            <person name="Robb F.T."/>
            <person name="Eisen J.A."/>
        </authorList>
    </citation>
    <scope>NUCLEOTIDE SEQUENCE [LARGE SCALE GENOMIC DNA]</scope>
    <source>
        <strain evidence="2">ATCC BAA-161 / DSM 6008 / Z-2901</strain>
    </source>
</reference>
<dbReference type="Pfam" id="PF08747">
    <property type="entry name" value="BrxB"/>
    <property type="match status" value="1"/>
</dbReference>
<dbReference type="RefSeq" id="WP_011345518.1">
    <property type="nucleotide sequence ID" value="NC_007503.1"/>
</dbReference>
<evidence type="ECO:0000313" key="1">
    <source>
        <dbReference type="EMBL" id="ABB14655.1"/>
    </source>
</evidence>
<dbReference type="InParanoid" id="Q3A8T7"/>
<name>Q3A8T7_CARHZ</name>
<dbReference type="STRING" id="246194.CHY_2655"/>
<gene>
    <name evidence="1" type="ordered locus">CHY_2655</name>
</gene>
<evidence type="ECO:0000313" key="2">
    <source>
        <dbReference type="Proteomes" id="UP000002706"/>
    </source>
</evidence>
<dbReference type="OrthoDB" id="1093513at2"/>
<organism evidence="1 2">
    <name type="scientific">Carboxydothermus hydrogenoformans (strain ATCC BAA-161 / DSM 6008 / Z-2901)</name>
    <dbReference type="NCBI Taxonomy" id="246194"/>
    <lineage>
        <taxon>Bacteria</taxon>
        <taxon>Bacillati</taxon>
        <taxon>Bacillota</taxon>
        <taxon>Clostridia</taxon>
        <taxon>Thermoanaerobacterales</taxon>
        <taxon>Thermoanaerobacteraceae</taxon>
        <taxon>Carboxydothermus</taxon>
    </lineage>
</organism>
<dbReference type="HOGENOM" id="CLU_101277_0_0_9"/>
<protein>
    <recommendedName>
        <fullName evidence="3">Cytoplasmic protein</fullName>
    </recommendedName>
</protein>
<dbReference type="Proteomes" id="UP000002706">
    <property type="component" value="Chromosome"/>
</dbReference>